<organism evidence="1 2">
    <name type="scientific">Sesamum alatum</name>
    <dbReference type="NCBI Taxonomy" id="300844"/>
    <lineage>
        <taxon>Eukaryota</taxon>
        <taxon>Viridiplantae</taxon>
        <taxon>Streptophyta</taxon>
        <taxon>Embryophyta</taxon>
        <taxon>Tracheophyta</taxon>
        <taxon>Spermatophyta</taxon>
        <taxon>Magnoliopsida</taxon>
        <taxon>eudicotyledons</taxon>
        <taxon>Gunneridae</taxon>
        <taxon>Pentapetalae</taxon>
        <taxon>asterids</taxon>
        <taxon>lamiids</taxon>
        <taxon>Lamiales</taxon>
        <taxon>Pedaliaceae</taxon>
        <taxon>Sesamum</taxon>
    </lineage>
</organism>
<gene>
    <name evidence="1" type="ORF">Salat_0641500</name>
</gene>
<name>A0AAE1YR86_9LAMI</name>
<evidence type="ECO:0000313" key="1">
    <source>
        <dbReference type="EMBL" id="KAK4434786.1"/>
    </source>
</evidence>
<sequence length="104" mass="11760">MAALLIWMMKKITSEVTPAAAEATHAVIDSSRYDYDLEAAAVSSRYNFREAARSHYDNHTMGSSYNYEEDQRSALAQSPASALPPVHLRPQGTYKTFCWNNQVW</sequence>
<dbReference type="AlphaFoldDB" id="A0AAE1YR86"/>
<keyword evidence="2" id="KW-1185">Reference proteome</keyword>
<accession>A0AAE1YR86</accession>
<protein>
    <submittedName>
        <fullName evidence="1">Uncharacterized protein</fullName>
    </submittedName>
</protein>
<evidence type="ECO:0000313" key="2">
    <source>
        <dbReference type="Proteomes" id="UP001293254"/>
    </source>
</evidence>
<dbReference type="Proteomes" id="UP001293254">
    <property type="component" value="Unassembled WGS sequence"/>
</dbReference>
<reference evidence="1" key="2">
    <citation type="journal article" date="2024" name="Plant">
        <title>Genomic evolution and insights into agronomic trait innovations of Sesamum species.</title>
        <authorList>
            <person name="Miao H."/>
            <person name="Wang L."/>
            <person name="Qu L."/>
            <person name="Liu H."/>
            <person name="Sun Y."/>
            <person name="Le M."/>
            <person name="Wang Q."/>
            <person name="Wei S."/>
            <person name="Zheng Y."/>
            <person name="Lin W."/>
            <person name="Duan Y."/>
            <person name="Cao H."/>
            <person name="Xiong S."/>
            <person name="Wang X."/>
            <person name="Wei L."/>
            <person name="Li C."/>
            <person name="Ma Q."/>
            <person name="Ju M."/>
            <person name="Zhao R."/>
            <person name="Li G."/>
            <person name="Mu C."/>
            <person name="Tian Q."/>
            <person name="Mei H."/>
            <person name="Zhang T."/>
            <person name="Gao T."/>
            <person name="Zhang H."/>
        </authorList>
    </citation>
    <scope>NUCLEOTIDE SEQUENCE</scope>
    <source>
        <strain evidence="1">3651</strain>
    </source>
</reference>
<reference evidence="1" key="1">
    <citation type="submission" date="2020-06" db="EMBL/GenBank/DDBJ databases">
        <authorList>
            <person name="Li T."/>
            <person name="Hu X."/>
            <person name="Zhang T."/>
            <person name="Song X."/>
            <person name="Zhang H."/>
            <person name="Dai N."/>
            <person name="Sheng W."/>
            <person name="Hou X."/>
            <person name="Wei L."/>
        </authorList>
    </citation>
    <scope>NUCLEOTIDE SEQUENCE</scope>
    <source>
        <strain evidence="1">3651</strain>
        <tissue evidence="1">Leaf</tissue>
    </source>
</reference>
<dbReference type="EMBL" id="JACGWO010000002">
    <property type="protein sequence ID" value="KAK4434786.1"/>
    <property type="molecule type" value="Genomic_DNA"/>
</dbReference>
<comment type="caution">
    <text evidence="1">The sequence shown here is derived from an EMBL/GenBank/DDBJ whole genome shotgun (WGS) entry which is preliminary data.</text>
</comment>
<proteinExistence type="predicted"/>